<comment type="caution">
    <text evidence="2">The sequence shown here is derived from an EMBL/GenBank/DDBJ whole genome shotgun (WGS) entry which is preliminary data.</text>
</comment>
<dbReference type="SFLD" id="SFLDG01129">
    <property type="entry name" value="C1.5:_HAD__Beta-PGM__Phosphata"/>
    <property type="match status" value="1"/>
</dbReference>
<gene>
    <name evidence="2" type="ORF">I8D64_14795</name>
</gene>
<name>A0ABS1BDJ6_9MICO</name>
<feature type="region of interest" description="Disordered" evidence="1">
    <location>
        <begin position="1"/>
        <end position="21"/>
    </location>
</feature>
<dbReference type="InterPro" id="IPR023214">
    <property type="entry name" value="HAD_sf"/>
</dbReference>
<evidence type="ECO:0000313" key="2">
    <source>
        <dbReference type="EMBL" id="MBK0332666.1"/>
    </source>
</evidence>
<evidence type="ECO:0000313" key="3">
    <source>
        <dbReference type="Proteomes" id="UP000612352"/>
    </source>
</evidence>
<dbReference type="PANTHER" id="PTHR43481">
    <property type="entry name" value="FRUCTOSE-1-PHOSPHATE PHOSPHATASE"/>
    <property type="match status" value="1"/>
</dbReference>
<evidence type="ECO:0000256" key="1">
    <source>
        <dbReference type="SAM" id="MobiDB-lite"/>
    </source>
</evidence>
<dbReference type="InterPro" id="IPR051806">
    <property type="entry name" value="HAD-like_SPP"/>
</dbReference>
<dbReference type="RefSeq" id="WP_200503566.1">
    <property type="nucleotide sequence ID" value="NZ_JAEDAJ010000012.1"/>
</dbReference>
<dbReference type="SUPFAM" id="SSF56784">
    <property type="entry name" value="HAD-like"/>
    <property type="match status" value="1"/>
</dbReference>
<protein>
    <submittedName>
        <fullName evidence="2">HAD-IA family hydrolase</fullName>
    </submittedName>
</protein>
<dbReference type="Proteomes" id="UP000612352">
    <property type="component" value="Unassembled WGS sequence"/>
</dbReference>
<dbReference type="Gene3D" id="3.40.50.1000">
    <property type="entry name" value="HAD superfamily/HAD-like"/>
    <property type="match status" value="1"/>
</dbReference>
<dbReference type="Pfam" id="PF00702">
    <property type="entry name" value="Hydrolase"/>
    <property type="match status" value="1"/>
</dbReference>
<dbReference type="NCBIfam" id="TIGR01509">
    <property type="entry name" value="HAD-SF-IA-v3"/>
    <property type="match status" value="1"/>
</dbReference>
<dbReference type="InterPro" id="IPR006439">
    <property type="entry name" value="HAD-SF_hydro_IA"/>
</dbReference>
<dbReference type="EMBL" id="JAEDAJ010000012">
    <property type="protein sequence ID" value="MBK0332666.1"/>
    <property type="molecule type" value="Genomic_DNA"/>
</dbReference>
<dbReference type="PRINTS" id="PR00413">
    <property type="entry name" value="HADHALOGNASE"/>
</dbReference>
<proteinExistence type="predicted"/>
<dbReference type="SFLD" id="SFLDS00003">
    <property type="entry name" value="Haloacid_Dehalogenase"/>
    <property type="match status" value="1"/>
</dbReference>
<dbReference type="PANTHER" id="PTHR43481:SF4">
    <property type="entry name" value="GLYCEROL-1-PHOSPHATE PHOSPHOHYDROLASE 1-RELATED"/>
    <property type="match status" value="1"/>
</dbReference>
<reference evidence="2 3" key="1">
    <citation type="submission" date="2020-12" db="EMBL/GenBank/DDBJ databases">
        <title>Brachybacterium sp. MASK1Z-5, whole genome shotgun sequence.</title>
        <authorList>
            <person name="Tuo L."/>
        </authorList>
    </citation>
    <scope>NUCLEOTIDE SEQUENCE [LARGE SCALE GENOMIC DNA]</scope>
    <source>
        <strain evidence="2 3">MASK1Z-5</strain>
    </source>
</reference>
<accession>A0ABS1BDJ6</accession>
<sequence length="245" mass="26163">MNGAAAAGAPEGDAQAPQDPFPLDVDALLLDMDGTLVDSGPSVERAWTKLFEEHGSNRTFDHTLHGMPARGVLADVFPDMPADEIEAAHARVEDLEVEDAKRISILPGTARLIGELQSAAEQLGRPTWTIVTSCTRRLFEARWAITDLPYPEETLVTADQVSRGKPDPEPYVLGAERLGADPSRALVIEDSLGGLASARAAGCPAIAVTTTTLAHELAPHAEALLTSLDDVAVEVHEGRLRVVRR</sequence>
<dbReference type="InterPro" id="IPR036412">
    <property type="entry name" value="HAD-like_sf"/>
</dbReference>
<dbReference type="Gene3D" id="1.10.150.240">
    <property type="entry name" value="Putative phosphatase, domain 2"/>
    <property type="match status" value="1"/>
</dbReference>
<dbReference type="InterPro" id="IPR023198">
    <property type="entry name" value="PGP-like_dom2"/>
</dbReference>
<feature type="compositionally biased region" description="Low complexity" evidence="1">
    <location>
        <begin position="1"/>
        <end position="18"/>
    </location>
</feature>
<keyword evidence="3" id="KW-1185">Reference proteome</keyword>
<organism evidence="2 3">
    <name type="scientific">Brachybacterium halotolerans</name>
    <dbReference type="NCBI Taxonomy" id="2795215"/>
    <lineage>
        <taxon>Bacteria</taxon>
        <taxon>Bacillati</taxon>
        <taxon>Actinomycetota</taxon>
        <taxon>Actinomycetes</taxon>
        <taxon>Micrococcales</taxon>
        <taxon>Dermabacteraceae</taxon>
        <taxon>Brachybacterium</taxon>
    </lineage>
</organism>
<dbReference type="GO" id="GO:0016787">
    <property type="term" value="F:hydrolase activity"/>
    <property type="evidence" value="ECO:0007669"/>
    <property type="project" value="UniProtKB-KW"/>
</dbReference>
<keyword evidence="2" id="KW-0378">Hydrolase</keyword>